<dbReference type="InterPro" id="IPR039425">
    <property type="entry name" value="RNA_pol_sigma-70-like"/>
</dbReference>
<dbReference type="InterPro" id="IPR013325">
    <property type="entry name" value="RNA_pol_sigma_r2"/>
</dbReference>
<dbReference type="EMBL" id="JACGXA010000001">
    <property type="protein sequence ID" value="MBA8805471.1"/>
    <property type="molecule type" value="Genomic_DNA"/>
</dbReference>
<comment type="caution">
    <text evidence="7">The sequence shown here is derived from an EMBL/GenBank/DDBJ whole genome shotgun (WGS) entry which is preliminary data.</text>
</comment>
<feature type="domain" description="RNA polymerase sigma factor 70 region 4 type 2" evidence="6">
    <location>
        <begin position="99"/>
        <end position="150"/>
    </location>
</feature>
<dbReference type="RefSeq" id="WP_182541205.1">
    <property type="nucleotide sequence ID" value="NZ_JACGXA010000001.1"/>
</dbReference>
<dbReference type="InterPro" id="IPR014284">
    <property type="entry name" value="RNA_pol_sigma-70_dom"/>
</dbReference>
<reference evidence="7 8" key="1">
    <citation type="submission" date="2020-07" db="EMBL/GenBank/DDBJ databases">
        <title>Sequencing the genomes of 1000 actinobacteria strains.</title>
        <authorList>
            <person name="Klenk H.-P."/>
        </authorList>
    </citation>
    <scope>NUCLEOTIDE SEQUENCE [LARGE SCALE GENOMIC DNA]</scope>
    <source>
        <strain evidence="7 8">DSM 21349</strain>
    </source>
</reference>
<dbReference type="GO" id="GO:0003677">
    <property type="term" value="F:DNA binding"/>
    <property type="evidence" value="ECO:0007669"/>
    <property type="project" value="UniProtKB-KW"/>
</dbReference>
<evidence type="ECO:0000259" key="6">
    <source>
        <dbReference type="Pfam" id="PF08281"/>
    </source>
</evidence>
<dbReference type="InterPro" id="IPR013324">
    <property type="entry name" value="RNA_pol_sigma_r3/r4-like"/>
</dbReference>
<dbReference type="Gene3D" id="1.10.10.10">
    <property type="entry name" value="Winged helix-like DNA-binding domain superfamily/Winged helix DNA-binding domain"/>
    <property type="match status" value="1"/>
</dbReference>
<dbReference type="SUPFAM" id="SSF88659">
    <property type="entry name" value="Sigma3 and sigma4 domains of RNA polymerase sigma factors"/>
    <property type="match status" value="1"/>
</dbReference>
<evidence type="ECO:0000256" key="4">
    <source>
        <dbReference type="ARBA" id="ARBA00023125"/>
    </source>
</evidence>
<dbReference type="Proteomes" id="UP000580910">
    <property type="component" value="Unassembled WGS sequence"/>
</dbReference>
<dbReference type="PANTHER" id="PTHR43133:SF50">
    <property type="entry name" value="ECF RNA POLYMERASE SIGMA FACTOR SIGM"/>
    <property type="match status" value="1"/>
</dbReference>
<evidence type="ECO:0000256" key="1">
    <source>
        <dbReference type="ARBA" id="ARBA00010641"/>
    </source>
</evidence>
<proteinExistence type="inferred from homology"/>
<keyword evidence="3" id="KW-0731">Sigma factor</keyword>
<comment type="similarity">
    <text evidence="1">Belongs to the sigma-70 factor family. ECF subfamily.</text>
</comment>
<keyword evidence="5" id="KW-0804">Transcription</keyword>
<evidence type="ECO:0000313" key="8">
    <source>
        <dbReference type="Proteomes" id="UP000580910"/>
    </source>
</evidence>
<name>A0A7W3J370_9ACTN</name>
<evidence type="ECO:0000256" key="5">
    <source>
        <dbReference type="ARBA" id="ARBA00023163"/>
    </source>
</evidence>
<dbReference type="InterPro" id="IPR036388">
    <property type="entry name" value="WH-like_DNA-bd_sf"/>
</dbReference>
<dbReference type="GO" id="GO:0016987">
    <property type="term" value="F:sigma factor activity"/>
    <property type="evidence" value="ECO:0007669"/>
    <property type="project" value="UniProtKB-KW"/>
</dbReference>
<accession>A0A7W3J370</accession>
<gene>
    <name evidence="7" type="ORF">FB382_003762</name>
</gene>
<organism evidence="7 8">
    <name type="scientific">Nocardioides ginsengisegetis</name>
    <dbReference type="NCBI Taxonomy" id="661491"/>
    <lineage>
        <taxon>Bacteria</taxon>
        <taxon>Bacillati</taxon>
        <taxon>Actinomycetota</taxon>
        <taxon>Actinomycetes</taxon>
        <taxon>Propionibacteriales</taxon>
        <taxon>Nocardioidaceae</taxon>
        <taxon>Nocardioides</taxon>
    </lineage>
</organism>
<dbReference type="PANTHER" id="PTHR43133">
    <property type="entry name" value="RNA POLYMERASE ECF-TYPE SIGMA FACTO"/>
    <property type="match status" value="1"/>
</dbReference>
<dbReference type="Pfam" id="PF08281">
    <property type="entry name" value="Sigma70_r4_2"/>
    <property type="match status" value="1"/>
</dbReference>
<evidence type="ECO:0000256" key="3">
    <source>
        <dbReference type="ARBA" id="ARBA00023082"/>
    </source>
</evidence>
<evidence type="ECO:0000313" key="7">
    <source>
        <dbReference type="EMBL" id="MBA8805471.1"/>
    </source>
</evidence>
<keyword evidence="2" id="KW-0805">Transcription regulation</keyword>
<dbReference type="SUPFAM" id="SSF88946">
    <property type="entry name" value="Sigma2 domain of RNA polymerase sigma factors"/>
    <property type="match status" value="1"/>
</dbReference>
<dbReference type="Gene3D" id="1.10.1740.10">
    <property type="match status" value="1"/>
</dbReference>
<dbReference type="InterPro" id="IPR013249">
    <property type="entry name" value="RNA_pol_sigma70_r4_t2"/>
</dbReference>
<keyword evidence="8" id="KW-1185">Reference proteome</keyword>
<dbReference type="GO" id="GO:0006352">
    <property type="term" value="P:DNA-templated transcription initiation"/>
    <property type="evidence" value="ECO:0007669"/>
    <property type="project" value="InterPro"/>
</dbReference>
<evidence type="ECO:0000256" key="2">
    <source>
        <dbReference type="ARBA" id="ARBA00023015"/>
    </source>
</evidence>
<protein>
    <submittedName>
        <fullName evidence="7">RNA polymerase sigma-70 factor (Sigma-E family)</fullName>
    </submittedName>
</protein>
<dbReference type="AlphaFoldDB" id="A0A7W3J370"/>
<keyword evidence="4" id="KW-0238">DNA-binding</keyword>
<dbReference type="NCBIfam" id="TIGR02937">
    <property type="entry name" value="sigma70-ECF"/>
    <property type="match status" value="1"/>
</dbReference>
<sequence length="172" mass="19223">MRSKRRDAEFSAWAADVQAQLLRKAYLLSGDQESARDLVQQVLLSTYLAWTRVDHPTAYARTSMLRAFFKMAKVSQRELPAETIPERIEQSHPTDERLTLLNVLAALPPRMRATVMLRFWDDLSVADTAAVLGCSEGTVKSATSRALAQLRRCLGEDFDVDLPLTTALGGTR</sequence>
<dbReference type="CDD" id="cd06171">
    <property type="entry name" value="Sigma70_r4"/>
    <property type="match status" value="1"/>
</dbReference>